<gene>
    <name evidence="2" type="ORF">MMAGJ_72920</name>
</gene>
<accession>A0ABM7I527</accession>
<reference evidence="2 3" key="1">
    <citation type="journal article" date="2019" name="Emerg. Microbes Infect.">
        <title>Comprehensive subspecies identification of 175 nontuberculous mycobacteria species based on 7547 genomic profiles.</title>
        <authorList>
            <person name="Matsumoto Y."/>
            <person name="Kinjo T."/>
            <person name="Motooka D."/>
            <person name="Nabeya D."/>
            <person name="Jung N."/>
            <person name="Uechi K."/>
            <person name="Horii T."/>
            <person name="Iida T."/>
            <person name="Fujita J."/>
            <person name="Nakamura S."/>
        </authorList>
    </citation>
    <scope>NUCLEOTIDE SEQUENCE [LARGE SCALE GENOMIC DNA]</scope>
    <source>
        <strain evidence="2 3">JCM 12375</strain>
    </source>
</reference>
<proteinExistence type="predicted"/>
<sequence length="186" mass="20481">MNEHQYLVDNNVLAALSREQRASAFFRTHCHIPDEVLYEARGFPDIAELSARRYETTEGVLRQLITVMKTVPVTDTDLVDLYANRGNADPLIVACALDATWQNEDKLFGPTWAVVSDDKAVRAKATEFEIELRTGAEFAAILDARRRIAHLPLLHAAPAAGRVTGDCGAGTASAGEPRAQRPMTHR</sequence>
<evidence type="ECO:0000313" key="2">
    <source>
        <dbReference type="EMBL" id="BBX38010.1"/>
    </source>
</evidence>
<protein>
    <recommendedName>
        <fullName evidence="4">PIN domain-containing protein</fullName>
    </recommendedName>
</protein>
<keyword evidence="3" id="KW-1185">Reference proteome</keyword>
<dbReference type="Proteomes" id="UP000465622">
    <property type="component" value="Chromosome"/>
</dbReference>
<evidence type="ECO:0008006" key="4">
    <source>
        <dbReference type="Google" id="ProtNLM"/>
    </source>
</evidence>
<evidence type="ECO:0000313" key="3">
    <source>
        <dbReference type="Proteomes" id="UP000465622"/>
    </source>
</evidence>
<name>A0ABM7I527_MYCME</name>
<dbReference type="EMBL" id="AP022567">
    <property type="protein sequence ID" value="BBX38010.1"/>
    <property type="molecule type" value="Genomic_DNA"/>
</dbReference>
<dbReference type="RefSeq" id="WP_036438922.1">
    <property type="nucleotide sequence ID" value="NZ_AP022567.1"/>
</dbReference>
<evidence type="ECO:0000256" key="1">
    <source>
        <dbReference type="SAM" id="MobiDB-lite"/>
    </source>
</evidence>
<organism evidence="2 3">
    <name type="scientific">Mycolicibacterium mageritense</name>
    <name type="common">Mycobacterium mageritense</name>
    <dbReference type="NCBI Taxonomy" id="53462"/>
    <lineage>
        <taxon>Bacteria</taxon>
        <taxon>Bacillati</taxon>
        <taxon>Actinomycetota</taxon>
        <taxon>Actinomycetes</taxon>
        <taxon>Mycobacteriales</taxon>
        <taxon>Mycobacteriaceae</taxon>
        <taxon>Mycolicibacterium</taxon>
    </lineage>
</organism>
<feature type="region of interest" description="Disordered" evidence="1">
    <location>
        <begin position="167"/>
        <end position="186"/>
    </location>
</feature>